<gene>
    <name evidence="2" type="ORF">KOR34_47650</name>
</gene>
<reference evidence="2 3" key="1">
    <citation type="submission" date="2019-02" db="EMBL/GenBank/DDBJ databases">
        <title>Deep-cultivation of Planctomycetes and their phenomic and genomic characterization uncovers novel biology.</title>
        <authorList>
            <person name="Wiegand S."/>
            <person name="Jogler M."/>
            <person name="Boedeker C."/>
            <person name="Pinto D."/>
            <person name="Vollmers J."/>
            <person name="Rivas-Marin E."/>
            <person name="Kohn T."/>
            <person name="Peeters S.H."/>
            <person name="Heuer A."/>
            <person name="Rast P."/>
            <person name="Oberbeckmann S."/>
            <person name="Bunk B."/>
            <person name="Jeske O."/>
            <person name="Meyerdierks A."/>
            <person name="Storesund J.E."/>
            <person name="Kallscheuer N."/>
            <person name="Luecker S."/>
            <person name="Lage O.M."/>
            <person name="Pohl T."/>
            <person name="Merkel B.J."/>
            <person name="Hornburger P."/>
            <person name="Mueller R.-W."/>
            <person name="Bruemmer F."/>
            <person name="Labrenz M."/>
            <person name="Spormann A.M."/>
            <person name="Op Den Camp H."/>
            <person name="Overmann J."/>
            <person name="Amann R."/>
            <person name="Jetten M.S.M."/>
            <person name="Mascher T."/>
            <person name="Medema M.H."/>
            <person name="Devos D.P."/>
            <person name="Kaster A.-K."/>
            <person name="Ovreas L."/>
            <person name="Rohde M."/>
            <person name="Galperin M.Y."/>
            <person name="Jogler C."/>
        </authorList>
    </citation>
    <scope>NUCLEOTIDE SEQUENCE [LARGE SCALE GENOMIC DNA]</scope>
    <source>
        <strain evidence="2 3">KOR34</strain>
    </source>
</reference>
<feature type="transmembrane region" description="Helical" evidence="1">
    <location>
        <begin position="184"/>
        <end position="201"/>
    </location>
</feature>
<dbReference type="InterPro" id="IPR014509">
    <property type="entry name" value="YjdF-like"/>
</dbReference>
<dbReference type="Pfam" id="PF09997">
    <property type="entry name" value="DUF2238"/>
    <property type="match status" value="1"/>
</dbReference>
<feature type="transmembrane region" description="Helical" evidence="1">
    <location>
        <begin position="146"/>
        <end position="164"/>
    </location>
</feature>
<dbReference type="OrthoDB" id="274748at2"/>
<keyword evidence="1" id="KW-1133">Transmembrane helix</keyword>
<feature type="transmembrane region" description="Helical" evidence="1">
    <location>
        <begin position="63"/>
        <end position="84"/>
    </location>
</feature>
<name>A0A5C5UXG3_9BACT</name>
<feature type="transmembrane region" description="Helical" evidence="1">
    <location>
        <begin position="38"/>
        <end position="56"/>
    </location>
</feature>
<dbReference type="AlphaFoldDB" id="A0A5C5UXG3"/>
<dbReference type="EMBL" id="SIHJ01000005">
    <property type="protein sequence ID" value="TWT30207.1"/>
    <property type="molecule type" value="Genomic_DNA"/>
</dbReference>
<feature type="transmembrane region" description="Helical" evidence="1">
    <location>
        <begin position="12"/>
        <end position="32"/>
    </location>
</feature>
<keyword evidence="1" id="KW-0812">Transmembrane</keyword>
<dbReference type="RefSeq" id="WP_146568578.1">
    <property type="nucleotide sequence ID" value="NZ_SIHJ01000005.1"/>
</dbReference>
<proteinExistence type="predicted"/>
<keyword evidence="3" id="KW-1185">Reference proteome</keyword>
<sequence length="209" mass="22777">MKLLKRPITTGEWGVVAFTSVYLLASLARLVTSPNAEFAFYLAVTLLLAGLVLLLHRRIDLHIGTLWGLAVWGLAHMAGGLVYLPHDWPIGGETHVLYNLWLIEGRLKYDQLVHAFGFGLVTWIAWQGLTHAFAERGATARPTWGLLLISVCVGMGAGAMNEVVEFAAFQTLPETNVGEYENTGWDLVSNLIGSVVAALLIKARSAPLN</sequence>
<accession>A0A5C5UXG3</accession>
<evidence type="ECO:0008006" key="4">
    <source>
        <dbReference type="Google" id="ProtNLM"/>
    </source>
</evidence>
<evidence type="ECO:0000313" key="3">
    <source>
        <dbReference type="Proteomes" id="UP000316714"/>
    </source>
</evidence>
<evidence type="ECO:0000256" key="1">
    <source>
        <dbReference type="SAM" id="Phobius"/>
    </source>
</evidence>
<dbReference type="Proteomes" id="UP000316714">
    <property type="component" value="Unassembled WGS sequence"/>
</dbReference>
<organism evidence="2 3">
    <name type="scientific">Posidoniimonas corsicana</name>
    <dbReference type="NCBI Taxonomy" id="1938618"/>
    <lineage>
        <taxon>Bacteria</taxon>
        <taxon>Pseudomonadati</taxon>
        <taxon>Planctomycetota</taxon>
        <taxon>Planctomycetia</taxon>
        <taxon>Pirellulales</taxon>
        <taxon>Lacipirellulaceae</taxon>
        <taxon>Posidoniimonas</taxon>
    </lineage>
</organism>
<keyword evidence="1" id="KW-0472">Membrane</keyword>
<protein>
    <recommendedName>
        <fullName evidence="4">Inner membrane protein YjdF</fullName>
    </recommendedName>
</protein>
<comment type="caution">
    <text evidence="2">The sequence shown here is derived from an EMBL/GenBank/DDBJ whole genome shotgun (WGS) entry which is preliminary data.</text>
</comment>
<feature type="transmembrane region" description="Helical" evidence="1">
    <location>
        <begin position="112"/>
        <end position="134"/>
    </location>
</feature>
<evidence type="ECO:0000313" key="2">
    <source>
        <dbReference type="EMBL" id="TWT30207.1"/>
    </source>
</evidence>